<name>A0A6I6JKF2_9BACT</name>
<gene>
    <name evidence="1" type="ORF">GM415_15485</name>
</gene>
<dbReference type="EMBL" id="CP046400">
    <property type="protein sequence ID" value="QGY41458.1"/>
    <property type="molecule type" value="Genomic_DNA"/>
</dbReference>
<protein>
    <submittedName>
        <fullName evidence="1">Uncharacterized protein</fullName>
    </submittedName>
</protein>
<sequence length="122" mass="13911">MSDLAIKLFNGVINVFDDTPELTYDEAVKMLRERLTVNSLDKVVDAVMDIHRIATGYHYDETCGEDFDLFSHVLRILAPHIDASFGDPHVTVDGCVYEYDLDSFVTSFRVNRVLSWECRDGC</sequence>
<evidence type="ECO:0000313" key="2">
    <source>
        <dbReference type="Proteomes" id="UP000428328"/>
    </source>
</evidence>
<dbReference type="Proteomes" id="UP000428328">
    <property type="component" value="Chromosome"/>
</dbReference>
<proteinExistence type="predicted"/>
<keyword evidence="2" id="KW-1185">Reference proteome</keyword>
<dbReference type="AlphaFoldDB" id="A0A6I6JKF2"/>
<reference evidence="1 2" key="1">
    <citation type="submission" date="2019-11" db="EMBL/GenBank/DDBJ databases">
        <authorList>
            <person name="Zheng R.K."/>
            <person name="Sun C.M."/>
        </authorList>
    </citation>
    <scope>NUCLEOTIDE SEQUENCE [LARGE SCALE GENOMIC DNA]</scope>
    <source>
        <strain evidence="1 2">SRB007</strain>
    </source>
</reference>
<accession>A0A6I6JKF2</accession>
<dbReference type="RefSeq" id="WP_158949755.1">
    <property type="nucleotide sequence ID" value="NZ_CP046400.1"/>
</dbReference>
<organism evidence="1 2">
    <name type="scientific">Pseudodesulfovibrio cashew</name>
    <dbReference type="NCBI Taxonomy" id="2678688"/>
    <lineage>
        <taxon>Bacteria</taxon>
        <taxon>Pseudomonadati</taxon>
        <taxon>Thermodesulfobacteriota</taxon>
        <taxon>Desulfovibrionia</taxon>
        <taxon>Desulfovibrionales</taxon>
        <taxon>Desulfovibrionaceae</taxon>
    </lineage>
</organism>
<evidence type="ECO:0000313" key="1">
    <source>
        <dbReference type="EMBL" id="QGY41458.1"/>
    </source>
</evidence>
<dbReference type="KEGG" id="psel:GM415_15485"/>